<evidence type="ECO:0000259" key="8">
    <source>
        <dbReference type="PROSITE" id="PS50003"/>
    </source>
</evidence>
<comment type="caution">
    <text evidence="10">The sequence shown here is derived from an EMBL/GenBank/DDBJ whole genome shotgun (WGS) entry which is preliminary data.</text>
</comment>
<evidence type="ECO:0000256" key="3">
    <source>
        <dbReference type="ARBA" id="ARBA00022833"/>
    </source>
</evidence>
<evidence type="ECO:0000256" key="1">
    <source>
        <dbReference type="ARBA" id="ARBA00022723"/>
    </source>
</evidence>
<accession>A0A1J4JJL3</accession>
<dbReference type="SUPFAM" id="SSF50729">
    <property type="entry name" value="PH domain-like"/>
    <property type="match status" value="1"/>
</dbReference>
<evidence type="ECO:0000256" key="6">
    <source>
        <dbReference type="SAM" id="Coils"/>
    </source>
</evidence>
<dbReference type="Gene3D" id="1.20.1270.60">
    <property type="entry name" value="Arfaptin homology (AH) domain/BAR domain"/>
    <property type="match status" value="1"/>
</dbReference>
<dbReference type="Proteomes" id="UP000179807">
    <property type="component" value="Unassembled WGS sequence"/>
</dbReference>
<dbReference type="InterPro" id="IPR004148">
    <property type="entry name" value="BAR_dom"/>
</dbReference>
<dbReference type="PROSITE" id="PS50003">
    <property type="entry name" value="PH_DOMAIN"/>
    <property type="match status" value="1"/>
</dbReference>
<evidence type="ECO:0000256" key="2">
    <source>
        <dbReference type="ARBA" id="ARBA00022771"/>
    </source>
</evidence>
<feature type="coiled-coil region" evidence="6">
    <location>
        <begin position="204"/>
        <end position="236"/>
    </location>
</feature>
<keyword evidence="11" id="KW-1185">Reference proteome</keyword>
<evidence type="ECO:0000259" key="9">
    <source>
        <dbReference type="PROSITE" id="PS50115"/>
    </source>
</evidence>
<dbReference type="PROSITE" id="PS50088">
    <property type="entry name" value="ANK_REPEAT"/>
    <property type="match status" value="1"/>
</dbReference>
<dbReference type="GO" id="GO:0005737">
    <property type="term" value="C:cytoplasm"/>
    <property type="evidence" value="ECO:0007669"/>
    <property type="project" value="InterPro"/>
</dbReference>
<dbReference type="CDD" id="cd07307">
    <property type="entry name" value="BAR"/>
    <property type="match status" value="1"/>
</dbReference>
<feature type="compositionally biased region" description="Basic and acidic residues" evidence="7">
    <location>
        <begin position="604"/>
        <end position="617"/>
    </location>
</feature>
<dbReference type="PROSITE" id="PS50297">
    <property type="entry name" value="ANK_REP_REGION"/>
    <property type="match status" value="1"/>
</dbReference>
<keyword evidence="6" id="KW-0175">Coiled coil</keyword>
<keyword evidence="2 5" id="KW-0863">Zinc-finger</keyword>
<dbReference type="SUPFAM" id="SSF103657">
    <property type="entry name" value="BAR/IMD domain-like"/>
    <property type="match status" value="1"/>
</dbReference>
<dbReference type="Gene3D" id="1.25.40.20">
    <property type="entry name" value="Ankyrin repeat-containing domain"/>
    <property type="match status" value="1"/>
</dbReference>
<feature type="region of interest" description="Disordered" evidence="7">
    <location>
        <begin position="659"/>
        <end position="681"/>
    </location>
</feature>
<feature type="region of interest" description="Disordered" evidence="7">
    <location>
        <begin position="601"/>
        <end position="622"/>
    </location>
</feature>
<keyword evidence="4" id="KW-0040">ANK repeat</keyword>
<feature type="repeat" description="ANK" evidence="4">
    <location>
        <begin position="542"/>
        <end position="574"/>
    </location>
</feature>
<name>A0A1J4JJL3_9EUKA</name>
<dbReference type="RefSeq" id="XP_068350886.1">
    <property type="nucleotide sequence ID" value="XM_068510555.1"/>
</dbReference>
<dbReference type="PANTHER" id="PTHR23180">
    <property type="entry name" value="CENTAURIN/ARF"/>
    <property type="match status" value="1"/>
</dbReference>
<dbReference type="CDD" id="cd08204">
    <property type="entry name" value="ArfGap"/>
    <property type="match status" value="1"/>
</dbReference>
<dbReference type="GeneID" id="94845259"/>
<dbReference type="GO" id="GO:0005096">
    <property type="term" value="F:GTPase activator activity"/>
    <property type="evidence" value="ECO:0007669"/>
    <property type="project" value="InterPro"/>
</dbReference>
<protein>
    <recommendedName>
        <fullName evidence="12">ARF GAP-like zinc finger-containing protein</fullName>
    </recommendedName>
</protein>
<evidence type="ECO:0000313" key="10">
    <source>
        <dbReference type="EMBL" id="OHS97749.1"/>
    </source>
</evidence>
<gene>
    <name evidence="10" type="ORF">TRFO_35956</name>
</gene>
<dbReference type="InterPro" id="IPR027267">
    <property type="entry name" value="AH/BAR_dom_sf"/>
</dbReference>
<dbReference type="VEuPathDB" id="TrichDB:TRFO_35956"/>
<feature type="domain" description="Arf-GAP" evidence="9">
    <location>
        <begin position="354"/>
        <end position="480"/>
    </location>
</feature>
<dbReference type="InterPro" id="IPR001849">
    <property type="entry name" value="PH_domain"/>
</dbReference>
<dbReference type="AlphaFoldDB" id="A0A1J4JJL3"/>
<dbReference type="InterPro" id="IPR011993">
    <property type="entry name" value="PH-like_dom_sf"/>
</dbReference>
<evidence type="ECO:0000256" key="7">
    <source>
        <dbReference type="SAM" id="MobiDB-lite"/>
    </source>
</evidence>
<evidence type="ECO:0000313" key="11">
    <source>
        <dbReference type="Proteomes" id="UP000179807"/>
    </source>
</evidence>
<dbReference type="InterPro" id="IPR001164">
    <property type="entry name" value="ArfGAP_dom"/>
</dbReference>
<dbReference type="SUPFAM" id="SSF57863">
    <property type="entry name" value="ArfGap/RecO-like zinc finger"/>
    <property type="match status" value="1"/>
</dbReference>
<evidence type="ECO:0000256" key="5">
    <source>
        <dbReference type="PROSITE-ProRule" id="PRU00288"/>
    </source>
</evidence>
<dbReference type="InterPro" id="IPR002110">
    <property type="entry name" value="Ankyrin_rpt"/>
</dbReference>
<dbReference type="InterPro" id="IPR038508">
    <property type="entry name" value="ArfGAP_dom_sf"/>
</dbReference>
<proteinExistence type="predicted"/>
<organism evidence="10 11">
    <name type="scientific">Tritrichomonas foetus</name>
    <dbReference type="NCBI Taxonomy" id="1144522"/>
    <lineage>
        <taxon>Eukaryota</taxon>
        <taxon>Metamonada</taxon>
        <taxon>Parabasalia</taxon>
        <taxon>Tritrichomonadida</taxon>
        <taxon>Tritrichomonadidae</taxon>
        <taxon>Tritrichomonas</taxon>
    </lineage>
</organism>
<dbReference type="InterPro" id="IPR037278">
    <property type="entry name" value="ARFGAP/RecO"/>
</dbReference>
<dbReference type="Pfam" id="PF01412">
    <property type="entry name" value="ArfGap"/>
    <property type="match status" value="1"/>
</dbReference>
<sequence length="681" mass="77386">MEKKAEKYKELHDYLVPNPIFIVEQERRAQDSLETSNKLRSIVKVFHRIIQTGKKLCSELNESSDLLSSLEIICTDPLYSKLIQAVKETTKAIDFHINYVSENCSTTLSHFIVRDADSLTQYHKNYEKSWANYNSVIEKYINSPPKTEKDTNLINAHQVATQSYYDFSSNIQVFEIKAKEMVSNILVSYISSFKKAFSQVVNNLEKSKQDIKDMKVRALELSAERNALEIKELKKRQKLDKILPKFWDYVTSNQPQEIRQSYQGYLWKKSQFKWHKKFFICSNGVLSYGKTLDQALKSPKNLDLLLCAVKAEPTQGRPNCFSVRNRQKQLILLSLTKYDMNAWTSTIVRNIVGKSEGSSIPSAPNSPHGKACADCGNPNSEWASINWGVTLCESCASIHRSLSSAVTMVRSLKLDNIPQIQLSLINEIGNNNANFILEENFDISKKSEIFDQSSSNQTRRTFIQQKYQNLQFVNRNENIDIFEAIKSQNVLEVYHSLILTKGNVPTLDGFNPVHAAVCIGNPLILELVILHLSSKIDDLDDFGWSPLSYASFYNEDLVVDYLLSKGADPNSSKDAHPWMIAKANHNRNIELALGGLLPQQSRSDPNKIFEKPEKPPHSDFAPSCEDMSLLLPAPPKHMGRRGSNFIDSELRTTIKKFRSKPRDYTPAGVKTLGIPSKFEPP</sequence>
<dbReference type="Gene3D" id="2.30.29.30">
    <property type="entry name" value="Pleckstrin-homology domain (PH domain)/Phosphotyrosine-binding domain (PTB)"/>
    <property type="match status" value="1"/>
</dbReference>
<evidence type="ECO:0008006" key="12">
    <source>
        <dbReference type="Google" id="ProtNLM"/>
    </source>
</evidence>
<keyword evidence="3" id="KW-0862">Zinc</keyword>
<evidence type="ECO:0000256" key="4">
    <source>
        <dbReference type="PROSITE-ProRule" id="PRU00023"/>
    </source>
</evidence>
<dbReference type="SMART" id="SM00248">
    <property type="entry name" value="ANK"/>
    <property type="match status" value="2"/>
</dbReference>
<dbReference type="EMBL" id="MLAK01001096">
    <property type="protein sequence ID" value="OHS97749.1"/>
    <property type="molecule type" value="Genomic_DNA"/>
</dbReference>
<dbReference type="OrthoDB" id="10266696at2759"/>
<dbReference type="SUPFAM" id="SSF48403">
    <property type="entry name" value="Ankyrin repeat"/>
    <property type="match status" value="1"/>
</dbReference>
<dbReference type="InterPro" id="IPR036770">
    <property type="entry name" value="Ankyrin_rpt-contain_sf"/>
</dbReference>
<dbReference type="GO" id="GO:0008270">
    <property type="term" value="F:zinc ion binding"/>
    <property type="evidence" value="ECO:0007669"/>
    <property type="project" value="UniProtKB-KW"/>
</dbReference>
<dbReference type="InterPro" id="IPR045258">
    <property type="entry name" value="ACAP1/2/3-like"/>
</dbReference>
<dbReference type="SMART" id="SM00105">
    <property type="entry name" value="ArfGap"/>
    <property type="match status" value="1"/>
</dbReference>
<dbReference type="SMART" id="SM00233">
    <property type="entry name" value="PH"/>
    <property type="match status" value="1"/>
</dbReference>
<keyword evidence="1" id="KW-0479">Metal-binding</keyword>
<reference evidence="10" key="1">
    <citation type="submission" date="2016-10" db="EMBL/GenBank/DDBJ databases">
        <authorList>
            <person name="Benchimol M."/>
            <person name="Almeida L.G."/>
            <person name="Vasconcelos A.T."/>
            <person name="Perreira-Neves A."/>
            <person name="Rosa I.A."/>
            <person name="Tasca T."/>
            <person name="Bogo M.R."/>
            <person name="de Souza W."/>
        </authorList>
    </citation>
    <scope>NUCLEOTIDE SEQUENCE [LARGE SCALE GENOMIC DNA]</scope>
    <source>
        <strain evidence="10">K</strain>
    </source>
</reference>
<dbReference type="PRINTS" id="PR00405">
    <property type="entry name" value="REVINTRACTNG"/>
</dbReference>
<feature type="domain" description="PH" evidence="8">
    <location>
        <begin position="259"/>
        <end position="352"/>
    </location>
</feature>
<dbReference type="Gene3D" id="1.10.220.150">
    <property type="entry name" value="Arf GTPase activating protein"/>
    <property type="match status" value="1"/>
</dbReference>
<dbReference type="PANTHER" id="PTHR23180:SF160">
    <property type="entry name" value="ADP-RIBOSYLATION FACTOR GTPASE-ACTIVATING PROTEIN EFFECTOR PROTEIN 1"/>
    <property type="match status" value="1"/>
</dbReference>
<dbReference type="Pfam" id="PF00169">
    <property type="entry name" value="PH"/>
    <property type="match status" value="1"/>
</dbReference>
<dbReference type="PROSITE" id="PS50115">
    <property type="entry name" value="ARFGAP"/>
    <property type="match status" value="1"/>
</dbReference>
<dbReference type="Pfam" id="PF12796">
    <property type="entry name" value="Ank_2"/>
    <property type="match status" value="1"/>
</dbReference>
<dbReference type="Pfam" id="PF16746">
    <property type="entry name" value="BAR_3"/>
    <property type="match status" value="1"/>
</dbReference>